<dbReference type="AlphaFoldDB" id="A0A2P5T195"/>
<evidence type="ECO:0000313" key="14">
    <source>
        <dbReference type="Proteomes" id="UP000295937"/>
    </source>
</evidence>
<evidence type="ECO:0000256" key="9">
    <source>
        <dbReference type="ARBA" id="ARBA00023146"/>
    </source>
</evidence>
<evidence type="ECO:0000256" key="10">
    <source>
        <dbReference type="ARBA" id="ARBA00047937"/>
    </source>
</evidence>
<keyword evidence="9 11" id="KW-0030">Aminoacyl-tRNA synthetase</keyword>
<dbReference type="PANTHER" id="PTHR30075">
    <property type="entry name" value="GLYCYL-TRNA SYNTHETASE"/>
    <property type="match status" value="1"/>
</dbReference>
<dbReference type="Proteomes" id="UP000295937">
    <property type="component" value="Unassembled WGS sequence"/>
</dbReference>
<evidence type="ECO:0000256" key="2">
    <source>
        <dbReference type="ARBA" id="ARBA00008226"/>
    </source>
</evidence>
<dbReference type="GO" id="GO:0006426">
    <property type="term" value="P:glycyl-tRNA aminoacylation"/>
    <property type="evidence" value="ECO:0007669"/>
    <property type="project" value="UniProtKB-UniRule"/>
</dbReference>
<evidence type="ECO:0000256" key="1">
    <source>
        <dbReference type="ARBA" id="ARBA00004496"/>
    </source>
</evidence>
<keyword evidence="5 11" id="KW-0436">Ligase</keyword>
<keyword evidence="4 11" id="KW-0963">Cytoplasm</keyword>
<dbReference type="SUPFAM" id="SSF109604">
    <property type="entry name" value="HD-domain/PDEase-like"/>
    <property type="match status" value="1"/>
</dbReference>
<keyword evidence="6 11" id="KW-0547">Nucleotide-binding</keyword>
<proteinExistence type="inferred from homology"/>
<keyword evidence="7 11" id="KW-0067">ATP-binding</keyword>
<sequence length="701" mass="80601">MNGKTLLVEIGTEELPPKILRNLAKLFLDYVTIELKLFRLSYEKVFWFASPRRLAIKVINLQIQQLDRIIEKRGPILANAFDLNGDMTKETKNWITNNNIISSKIETLRNIKGEWLFVRKIVKGQKTELLIPIIIEKTLKKISAPKLMRWGDNNIKFIRPIHTITIIFGKKLISSIILGIKSKRVIYGHRFMGDSKITLVDADQYPEIILERGKVIADYEKRKEIIRTNAKLIASKLGGIVDLSNELLDEVNSLVEWPVVFAANFNKEFLGIPNELLVHIIKNKQKYFPIYDNKGILLPRFIFVSNIECDNSKQIIIGNEKVLHSRLVDAKFFFDIDKKNRLSDNLHLLDKIIFHNKLGSLQDKTKRIINLSRWIASKIGADINHSMRASLLSKCDLITNIVCEFAEMQGIIGMYYARYDGEIEDVSIALSQQYKPCFSGDMIPSTLIGCTLSISDKIDTMVGMFGINQFPKRSKDPLALRRAAFGVLRIIIEMNLPLNLKHMAQEAVNIYKGILINDNTVNDLIDFMFARLQKLYLENGFSLDVFQAVLSVRPLYPVDFDLRMKALSHFLSLDESTELIIVNKRVNNFLTKSNNTIINNEINLSLLKQKEEIELANYISKLTTKLKPYFTQGLYKEALIELTMLKTTIDNFFDKVTINTNDFAVYLNRLTLLMKIKILFLEVADISILKIRKKTDFIKKG</sequence>
<evidence type="ECO:0000313" key="13">
    <source>
        <dbReference type="EMBL" id="PPI88355.1"/>
    </source>
</evidence>
<dbReference type="EC" id="6.1.1.14" evidence="11"/>
<dbReference type="PRINTS" id="PR01045">
    <property type="entry name" value="TRNASYNTHGB"/>
</dbReference>
<evidence type="ECO:0000256" key="11">
    <source>
        <dbReference type="HAMAP-Rule" id="MF_00255"/>
    </source>
</evidence>
<dbReference type="RefSeq" id="WP_136132755.1">
    <property type="nucleotide sequence ID" value="NZ_PDKR01000006.1"/>
</dbReference>
<dbReference type="GO" id="GO:0006420">
    <property type="term" value="P:arginyl-tRNA aminoacylation"/>
    <property type="evidence" value="ECO:0007669"/>
    <property type="project" value="InterPro"/>
</dbReference>
<dbReference type="HAMAP" id="MF_00255">
    <property type="entry name" value="Gly_tRNA_synth_beta"/>
    <property type="match status" value="1"/>
</dbReference>
<dbReference type="PROSITE" id="PS50861">
    <property type="entry name" value="AA_TRNA_LIGASE_II_GLYAB"/>
    <property type="match status" value="1"/>
</dbReference>
<dbReference type="OrthoDB" id="9775440at2"/>
<dbReference type="InterPro" id="IPR006194">
    <property type="entry name" value="Gly-tRNA-synth_heterodimer"/>
</dbReference>
<protein>
    <recommendedName>
        <fullName evidence="11">Glycine--tRNA ligase beta subunit</fullName>
        <ecNumber evidence="11">6.1.1.14</ecNumber>
    </recommendedName>
    <alternativeName>
        <fullName evidence="11">Glycyl-tRNA synthetase beta subunit</fullName>
        <shortName evidence="11">GlyRS</shortName>
    </alternativeName>
</protein>
<dbReference type="InterPro" id="IPR008909">
    <property type="entry name" value="DALR_anticod-bd"/>
</dbReference>
<dbReference type="Pfam" id="PF05746">
    <property type="entry name" value="DALR_1"/>
    <property type="match status" value="1"/>
</dbReference>
<feature type="domain" description="DALR anticodon binding" evidence="12">
    <location>
        <begin position="584"/>
        <end position="679"/>
    </location>
</feature>
<evidence type="ECO:0000256" key="3">
    <source>
        <dbReference type="ARBA" id="ARBA00011209"/>
    </source>
</evidence>
<reference evidence="13 14" key="1">
    <citation type="journal article" date="2018" name="Genome Biol. Evol.">
        <title>Cladogenesis and Genomic Streamlining in Extracellular Endosymbionts of Tropical Stink Bugs.</title>
        <authorList>
            <person name="Otero-Bravo A."/>
            <person name="Goffredi S."/>
            <person name="Sabree Z.L."/>
        </authorList>
    </citation>
    <scope>NUCLEOTIDE SEQUENCE [LARGE SCALE GENOMIC DNA]</scope>
    <source>
        <strain evidence="13 14">SoEO</strain>
    </source>
</reference>
<dbReference type="GO" id="GO:0004814">
    <property type="term" value="F:arginine-tRNA ligase activity"/>
    <property type="evidence" value="ECO:0007669"/>
    <property type="project" value="InterPro"/>
</dbReference>
<name>A0A2P5T195_9GAMM</name>
<evidence type="ECO:0000256" key="7">
    <source>
        <dbReference type="ARBA" id="ARBA00022840"/>
    </source>
</evidence>
<dbReference type="GO" id="GO:0005524">
    <property type="term" value="F:ATP binding"/>
    <property type="evidence" value="ECO:0007669"/>
    <property type="project" value="UniProtKB-UniRule"/>
</dbReference>
<evidence type="ECO:0000259" key="12">
    <source>
        <dbReference type="Pfam" id="PF05746"/>
    </source>
</evidence>
<keyword evidence="8 11" id="KW-0648">Protein biosynthesis</keyword>
<comment type="catalytic activity">
    <reaction evidence="10 11">
        <text>tRNA(Gly) + glycine + ATP = glycyl-tRNA(Gly) + AMP + diphosphate</text>
        <dbReference type="Rhea" id="RHEA:16013"/>
        <dbReference type="Rhea" id="RHEA-COMP:9664"/>
        <dbReference type="Rhea" id="RHEA-COMP:9683"/>
        <dbReference type="ChEBI" id="CHEBI:30616"/>
        <dbReference type="ChEBI" id="CHEBI:33019"/>
        <dbReference type="ChEBI" id="CHEBI:57305"/>
        <dbReference type="ChEBI" id="CHEBI:78442"/>
        <dbReference type="ChEBI" id="CHEBI:78522"/>
        <dbReference type="ChEBI" id="CHEBI:456215"/>
        <dbReference type="EC" id="6.1.1.14"/>
    </reaction>
</comment>
<dbReference type="GO" id="GO:0005829">
    <property type="term" value="C:cytosol"/>
    <property type="evidence" value="ECO:0007669"/>
    <property type="project" value="TreeGrafter"/>
</dbReference>
<comment type="subcellular location">
    <subcellularLocation>
        <location evidence="1 11">Cytoplasm</location>
    </subcellularLocation>
</comment>
<comment type="similarity">
    <text evidence="2 11">Belongs to the class-II aminoacyl-tRNA synthetase family.</text>
</comment>
<comment type="subunit">
    <text evidence="3 11">Tetramer of two alpha and two beta subunits.</text>
</comment>
<organism evidence="13 14">
    <name type="scientific">Candidatus Pantoea edessiphila</name>
    <dbReference type="NCBI Taxonomy" id="2044610"/>
    <lineage>
        <taxon>Bacteria</taxon>
        <taxon>Pseudomonadati</taxon>
        <taxon>Pseudomonadota</taxon>
        <taxon>Gammaproteobacteria</taxon>
        <taxon>Enterobacterales</taxon>
        <taxon>Erwiniaceae</taxon>
        <taxon>Pantoea</taxon>
    </lineage>
</organism>
<evidence type="ECO:0000256" key="5">
    <source>
        <dbReference type="ARBA" id="ARBA00022598"/>
    </source>
</evidence>
<evidence type="ECO:0000256" key="4">
    <source>
        <dbReference type="ARBA" id="ARBA00022490"/>
    </source>
</evidence>
<evidence type="ECO:0000256" key="8">
    <source>
        <dbReference type="ARBA" id="ARBA00022917"/>
    </source>
</evidence>
<dbReference type="NCBIfam" id="TIGR00211">
    <property type="entry name" value="glyS"/>
    <property type="match status" value="1"/>
</dbReference>
<dbReference type="InterPro" id="IPR015944">
    <property type="entry name" value="Gly-tRNA-synth_bsu"/>
</dbReference>
<gene>
    <name evidence="11 13" type="primary">glyS</name>
    <name evidence="13" type="ORF">CRV09_03400</name>
</gene>
<accession>A0A2P5T195</accession>
<comment type="caution">
    <text evidence="13">The sequence shown here is derived from an EMBL/GenBank/DDBJ whole genome shotgun (WGS) entry which is preliminary data.</text>
</comment>
<dbReference type="PANTHER" id="PTHR30075:SF2">
    <property type="entry name" value="GLYCINE--TRNA LIGASE, CHLOROPLASTIC_MITOCHONDRIAL 2"/>
    <property type="match status" value="1"/>
</dbReference>
<dbReference type="GO" id="GO:0004820">
    <property type="term" value="F:glycine-tRNA ligase activity"/>
    <property type="evidence" value="ECO:0007669"/>
    <property type="project" value="UniProtKB-UniRule"/>
</dbReference>
<evidence type="ECO:0000256" key="6">
    <source>
        <dbReference type="ARBA" id="ARBA00022741"/>
    </source>
</evidence>
<dbReference type="Pfam" id="PF02092">
    <property type="entry name" value="tRNA_synt_2f"/>
    <property type="match status" value="1"/>
</dbReference>
<dbReference type="EMBL" id="PDKR01000006">
    <property type="protein sequence ID" value="PPI88355.1"/>
    <property type="molecule type" value="Genomic_DNA"/>
</dbReference>